<dbReference type="EMBL" id="PXYT01000009">
    <property type="protein sequence ID" value="PSR30514.1"/>
    <property type="molecule type" value="Genomic_DNA"/>
</dbReference>
<feature type="transmembrane region" description="Helical" evidence="1">
    <location>
        <begin position="58"/>
        <end position="80"/>
    </location>
</feature>
<comment type="caution">
    <text evidence="2">The sequence shown here is derived from an EMBL/GenBank/DDBJ whole genome shotgun (WGS) entry which is preliminary data.</text>
</comment>
<feature type="transmembrane region" description="Helical" evidence="1">
    <location>
        <begin position="92"/>
        <end position="112"/>
    </location>
</feature>
<dbReference type="AlphaFoldDB" id="A0A2T2X7M8"/>
<protein>
    <recommendedName>
        <fullName evidence="4">DUF2231 domain-containing protein</fullName>
    </recommendedName>
</protein>
<evidence type="ECO:0008006" key="4">
    <source>
        <dbReference type="Google" id="ProtNLM"/>
    </source>
</evidence>
<dbReference type="Proteomes" id="UP000242699">
    <property type="component" value="Unassembled WGS sequence"/>
</dbReference>
<gene>
    <name evidence="2" type="ORF">C7B43_05400</name>
</gene>
<evidence type="ECO:0000313" key="3">
    <source>
        <dbReference type="Proteomes" id="UP000242699"/>
    </source>
</evidence>
<sequence length="147" mass="16221">MNFQPQIASGNGEMMRIVFVTIVQNIQEHLHPAIIHFPIVLFLLTALARAFTQKVPSALIQLGLWLSIAFGLLAIFSGLMTAQPQVSQFDSLLTWHLRLASIWMGCVLYLTLTQNRDAPQDITTWIWVLASLLIVATGTAGGVIVHS</sequence>
<name>A0A2T2X7M8_9FIRM</name>
<feature type="transmembrane region" description="Helical" evidence="1">
    <location>
        <begin position="33"/>
        <end position="51"/>
    </location>
</feature>
<keyword evidence="1" id="KW-0472">Membrane</keyword>
<evidence type="ECO:0000313" key="2">
    <source>
        <dbReference type="EMBL" id="PSR30514.1"/>
    </source>
</evidence>
<reference evidence="2 3" key="1">
    <citation type="journal article" date="2014" name="BMC Genomics">
        <title>Comparison of environmental and isolate Sulfobacillus genomes reveals diverse carbon, sulfur, nitrogen, and hydrogen metabolisms.</title>
        <authorList>
            <person name="Justice N.B."/>
            <person name="Norman A."/>
            <person name="Brown C.T."/>
            <person name="Singh A."/>
            <person name="Thomas B.C."/>
            <person name="Banfield J.F."/>
        </authorList>
    </citation>
    <scope>NUCLEOTIDE SEQUENCE [LARGE SCALE GENOMIC DNA]</scope>
    <source>
        <strain evidence="2">AMDSBA1</strain>
    </source>
</reference>
<organism evidence="2 3">
    <name type="scientific">Sulfobacillus benefaciens</name>
    <dbReference type="NCBI Taxonomy" id="453960"/>
    <lineage>
        <taxon>Bacteria</taxon>
        <taxon>Bacillati</taxon>
        <taxon>Bacillota</taxon>
        <taxon>Clostridia</taxon>
        <taxon>Eubacteriales</taxon>
        <taxon>Clostridiales Family XVII. Incertae Sedis</taxon>
        <taxon>Sulfobacillus</taxon>
    </lineage>
</organism>
<accession>A0A2T2X7M8</accession>
<keyword evidence="1" id="KW-0812">Transmembrane</keyword>
<keyword evidence="1" id="KW-1133">Transmembrane helix</keyword>
<proteinExistence type="predicted"/>
<evidence type="ECO:0000256" key="1">
    <source>
        <dbReference type="SAM" id="Phobius"/>
    </source>
</evidence>
<feature type="transmembrane region" description="Helical" evidence="1">
    <location>
        <begin position="124"/>
        <end position="145"/>
    </location>
</feature>